<dbReference type="PRINTS" id="PR00237">
    <property type="entry name" value="GPCRRHODOPSN"/>
</dbReference>
<protein>
    <recommendedName>
        <fullName evidence="10">G-protein coupled receptors family 1 profile domain-containing protein</fullName>
    </recommendedName>
</protein>
<feature type="domain" description="G-protein coupled receptors family 1 profile" evidence="10">
    <location>
        <begin position="7"/>
        <end position="330"/>
    </location>
</feature>
<keyword evidence="5 9" id="KW-0472">Membrane</keyword>
<sequence>MMLGVPGNCLILRVYWSKLRKTSTHVLIMGLAWADLLASAFQIFRIASNCLLLEQAPPAYKNCTDYFLHTAIGTSALITCVIAFDRYDCVCRPHHRLLSRKRAMIAAVCCLATDATVNSPEILEVFHPSGLTSVILLTFQIFTCFSAAVLMVVCYSKVYTTIREHVKVGVASSISGRVRDSSAQQSTQIVSCYTSEANSITLQCKSNCNAPSSAKFAPSAATEEDKGEESNPTPSDKPTSHIREASKAPRGPQAGASLQQPATKLERKTTRMLLISSVVFLISWLPYIVYIILNLSDLQRHGAISPTALLVVHLATYCVYINHAVNPIIYGVANRRFREDCKKELRKLRCW</sequence>
<dbReference type="EnsemblMetazoa" id="XM_038197995.1">
    <property type="protein sequence ID" value="XP_038053923.1"/>
    <property type="gene ID" value="LOC119726339"/>
</dbReference>
<keyword evidence="2 9" id="KW-0812">Transmembrane</keyword>
<evidence type="ECO:0000256" key="9">
    <source>
        <dbReference type="SAM" id="Phobius"/>
    </source>
</evidence>
<evidence type="ECO:0000313" key="11">
    <source>
        <dbReference type="EnsemblMetazoa" id="XP_038053923.1"/>
    </source>
</evidence>
<comment type="subcellular location">
    <subcellularLocation>
        <location evidence="1">Membrane</location>
        <topology evidence="1">Multi-pass membrane protein</topology>
    </subcellularLocation>
</comment>
<organism evidence="11 12">
    <name type="scientific">Patiria miniata</name>
    <name type="common">Bat star</name>
    <name type="synonym">Asterina miniata</name>
    <dbReference type="NCBI Taxonomy" id="46514"/>
    <lineage>
        <taxon>Eukaryota</taxon>
        <taxon>Metazoa</taxon>
        <taxon>Echinodermata</taxon>
        <taxon>Eleutherozoa</taxon>
        <taxon>Asterozoa</taxon>
        <taxon>Asteroidea</taxon>
        <taxon>Valvatacea</taxon>
        <taxon>Valvatida</taxon>
        <taxon>Asterinidae</taxon>
        <taxon>Patiria</taxon>
    </lineage>
</organism>
<dbReference type="RefSeq" id="XP_038053923.1">
    <property type="nucleotide sequence ID" value="XM_038197995.1"/>
</dbReference>
<dbReference type="OrthoDB" id="10055255at2759"/>
<feature type="transmembrane region" description="Helical" evidence="9">
    <location>
        <begin position="308"/>
        <end position="333"/>
    </location>
</feature>
<dbReference type="SUPFAM" id="SSF81321">
    <property type="entry name" value="Family A G protein-coupled receptor-like"/>
    <property type="match status" value="1"/>
</dbReference>
<proteinExistence type="predicted"/>
<feature type="transmembrane region" description="Helical" evidence="9">
    <location>
        <begin position="135"/>
        <end position="155"/>
    </location>
</feature>
<evidence type="ECO:0000256" key="3">
    <source>
        <dbReference type="ARBA" id="ARBA00022989"/>
    </source>
</evidence>
<dbReference type="InterPro" id="IPR050125">
    <property type="entry name" value="GPCR_opsins"/>
</dbReference>
<feature type="transmembrane region" description="Helical" evidence="9">
    <location>
        <begin position="26"/>
        <end position="46"/>
    </location>
</feature>
<dbReference type="AlphaFoldDB" id="A0A913ZQ67"/>
<dbReference type="InterPro" id="IPR000276">
    <property type="entry name" value="GPCR_Rhodpsn"/>
</dbReference>
<dbReference type="PROSITE" id="PS50262">
    <property type="entry name" value="G_PROTEIN_RECEP_F1_2"/>
    <property type="match status" value="1"/>
</dbReference>
<dbReference type="InterPro" id="IPR017452">
    <property type="entry name" value="GPCR_Rhodpsn_7TM"/>
</dbReference>
<feature type="transmembrane region" description="Helical" evidence="9">
    <location>
        <begin position="104"/>
        <end position="123"/>
    </location>
</feature>
<evidence type="ECO:0000256" key="2">
    <source>
        <dbReference type="ARBA" id="ARBA00022692"/>
    </source>
</evidence>
<dbReference type="CDD" id="cd00637">
    <property type="entry name" value="7tm_classA_rhodopsin-like"/>
    <property type="match status" value="1"/>
</dbReference>
<evidence type="ECO:0000256" key="6">
    <source>
        <dbReference type="ARBA" id="ARBA00023170"/>
    </source>
</evidence>
<dbReference type="Gene3D" id="1.20.1070.10">
    <property type="entry name" value="Rhodopsin 7-helix transmembrane proteins"/>
    <property type="match status" value="1"/>
</dbReference>
<dbReference type="GeneID" id="119726339"/>
<evidence type="ECO:0000256" key="4">
    <source>
        <dbReference type="ARBA" id="ARBA00023040"/>
    </source>
</evidence>
<reference evidence="11" key="1">
    <citation type="submission" date="2022-11" db="UniProtKB">
        <authorList>
            <consortium name="EnsemblMetazoa"/>
        </authorList>
    </citation>
    <scope>IDENTIFICATION</scope>
</reference>
<dbReference type="PANTHER" id="PTHR24240">
    <property type="entry name" value="OPSIN"/>
    <property type="match status" value="1"/>
</dbReference>
<evidence type="ECO:0000256" key="1">
    <source>
        <dbReference type="ARBA" id="ARBA00004141"/>
    </source>
</evidence>
<dbReference type="GO" id="GO:0016020">
    <property type="term" value="C:membrane"/>
    <property type="evidence" value="ECO:0007669"/>
    <property type="project" value="UniProtKB-SubCell"/>
</dbReference>
<accession>A0A913ZQ67</accession>
<keyword evidence="6" id="KW-0675">Receptor</keyword>
<feature type="compositionally biased region" description="Basic and acidic residues" evidence="8">
    <location>
        <begin position="238"/>
        <end position="247"/>
    </location>
</feature>
<keyword evidence="3 9" id="KW-1133">Transmembrane helix</keyword>
<dbReference type="Proteomes" id="UP000887568">
    <property type="component" value="Unplaced"/>
</dbReference>
<dbReference type="GO" id="GO:0004930">
    <property type="term" value="F:G protein-coupled receptor activity"/>
    <property type="evidence" value="ECO:0007669"/>
    <property type="project" value="UniProtKB-KW"/>
</dbReference>
<evidence type="ECO:0000259" key="10">
    <source>
        <dbReference type="PROSITE" id="PS50262"/>
    </source>
</evidence>
<feature type="transmembrane region" description="Helical" evidence="9">
    <location>
        <begin position="66"/>
        <end position="84"/>
    </location>
</feature>
<evidence type="ECO:0000256" key="5">
    <source>
        <dbReference type="ARBA" id="ARBA00023136"/>
    </source>
</evidence>
<name>A0A913ZQ67_PATMI</name>
<keyword evidence="12" id="KW-1185">Reference proteome</keyword>
<evidence type="ECO:0000256" key="8">
    <source>
        <dbReference type="SAM" id="MobiDB-lite"/>
    </source>
</evidence>
<evidence type="ECO:0000256" key="7">
    <source>
        <dbReference type="ARBA" id="ARBA00023224"/>
    </source>
</evidence>
<keyword evidence="7" id="KW-0807">Transducer</keyword>
<feature type="transmembrane region" description="Helical" evidence="9">
    <location>
        <begin position="273"/>
        <end position="293"/>
    </location>
</feature>
<keyword evidence="4" id="KW-0297">G-protein coupled receptor</keyword>
<feature type="region of interest" description="Disordered" evidence="8">
    <location>
        <begin position="217"/>
        <end position="262"/>
    </location>
</feature>
<evidence type="ECO:0000313" key="12">
    <source>
        <dbReference type="Proteomes" id="UP000887568"/>
    </source>
</evidence>
<dbReference type="Pfam" id="PF00001">
    <property type="entry name" value="7tm_1"/>
    <property type="match status" value="1"/>
</dbReference>
<dbReference type="OMA" id="FTGVECY"/>